<dbReference type="Pfam" id="PF05057">
    <property type="entry name" value="DUF676"/>
    <property type="match status" value="1"/>
</dbReference>
<name>A0A7J6IFF6_COLFN</name>
<reference evidence="4 5" key="1">
    <citation type="submission" date="2012-08" db="EMBL/GenBank/DDBJ databases">
        <authorList>
            <person name="Gan P.H.P."/>
            <person name="Ikeda K."/>
            <person name="Irieda H."/>
            <person name="Narusaka M."/>
            <person name="O'Connell R.J."/>
            <person name="Narusaka Y."/>
            <person name="Takano Y."/>
            <person name="Kubo Y."/>
            <person name="Shirasu K."/>
        </authorList>
    </citation>
    <scope>NUCLEOTIDE SEQUENCE [LARGE SCALE GENOMIC DNA]</scope>
    <source>
        <strain evidence="4 5">Nara gc5</strain>
    </source>
</reference>
<dbReference type="Gene3D" id="1.25.40.10">
    <property type="entry name" value="Tetratricopeptide repeat domain"/>
    <property type="match status" value="2"/>
</dbReference>
<dbReference type="SUPFAM" id="SSF48452">
    <property type="entry name" value="TPR-like"/>
    <property type="match status" value="2"/>
</dbReference>
<accession>A0A7J6IFF6</accession>
<feature type="domain" description="NB-ARC" evidence="2">
    <location>
        <begin position="352"/>
        <end position="513"/>
    </location>
</feature>
<dbReference type="Proteomes" id="UP000011096">
    <property type="component" value="Unassembled WGS sequence"/>
</dbReference>
<dbReference type="GO" id="GO:0043531">
    <property type="term" value="F:ADP binding"/>
    <property type="evidence" value="ECO:0007669"/>
    <property type="project" value="InterPro"/>
</dbReference>
<dbReference type="OrthoDB" id="5086500at2759"/>
<evidence type="ECO:0000256" key="1">
    <source>
        <dbReference type="ARBA" id="ARBA00007920"/>
    </source>
</evidence>
<dbReference type="RefSeq" id="XP_066007198.1">
    <property type="nucleotide sequence ID" value="XM_066153356.1"/>
</dbReference>
<dbReference type="InterPro" id="IPR007751">
    <property type="entry name" value="DUF676_lipase-like"/>
</dbReference>
<protein>
    <submittedName>
        <fullName evidence="4">Kinesin light chain</fullName>
    </submittedName>
</protein>
<evidence type="ECO:0000259" key="2">
    <source>
        <dbReference type="Pfam" id="PF00931"/>
    </source>
</evidence>
<dbReference type="SUPFAM" id="SSF53474">
    <property type="entry name" value="alpha/beta-Hydrolases"/>
    <property type="match status" value="1"/>
</dbReference>
<dbReference type="Pfam" id="PF00931">
    <property type="entry name" value="NB-ARC"/>
    <property type="match status" value="1"/>
</dbReference>
<dbReference type="AlphaFoldDB" id="A0A7J6IFF6"/>
<comment type="caution">
    <text evidence="4">The sequence shown here is derived from an EMBL/GenBank/DDBJ whole genome shotgun (WGS) entry which is preliminary data.</text>
</comment>
<dbReference type="Gene3D" id="3.40.50.1820">
    <property type="entry name" value="alpha/beta hydrolase"/>
    <property type="match status" value="1"/>
</dbReference>
<dbReference type="PANTHER" id="PTHR46082:SF6">
    <property type="entry name" value="AAA+ ATPASE DOMAIN-CONTAINING PROTEIN-RELATED"/>
    <property type="match status" value="1"/>
</dbReference>
<dbReference type="InterPro" id="IPR011990">
    <property type="entry name" value="TPR-like_helical_dom_sf"/>
</dbReference>
<evidence type="ECO:0000313" key="5">
    <source>
        <dbReference type="Proteomes" id="UP000011096"/>
    </source>
</evidence>
<dbReference type="EMBL" id="ANPB02000010">
    <property type="protein sequence ID" value="KAF4475083.1"/>
    <property type="molecule type" value="Genomic_DNA"/>
</dbReference>
<dbReference type="InterPro" id="IPR027417">
    <property type="entry name" value="P-loop_NTPase"/>
</dbReference>
<dbReference type="Pfam" id="PF13424">
    <property type="entry name" value="TPR_12"/>
    <property type="match status" value="2"/>
</dbReference>
<dbReference type="InterPro" id="IPR002182">
    <property type="entry name" value="NB-ARC"/>
</dbReference>
<gene>
    <name evidence="4" type="primary">Klc</name>
    <name evidence="4" type="ORF">CGGC5_v015953</name>
</gene>
<dbReference type="InterPro" id="IPR053137">
    <property type="entry name" value="NLR-like"/>
</dbReference>
<feature type="domain" description="DUF676" evidence="3">
    <location>
        <begin position="52"/>
        <end position="191"/>
    </location>
</feature>
<dbReference type="Pfam" id="PF13374">
    <property type="entry name" value="TPR_10"/>
    <property type="match status" value="2"/>
</dbReference>
<dbReference type="GeneID" id="43612124"/>
<dbReference type="Gene3D" id="3.40.50.300">
    <property type="entry name" value="P-loop containing nucleotide triphosphate hydrolases"/>
    <property type="match status" value="1"/>
</dbReference>
<dbReference type="InParanoid" id="A0A7J6IFF6"/>
<sequence>MGLTRLLKKFNSRKDGSAVASSTPQPEAPCAPPVRPFGLEVLVEGTDPVVDIVAVHGLNGHREHTWTASRGKHWLRDFLPTDLPNVRILCWGYDANTHSNSGVSIQYLYDHARELVADLTRKRGLTKSRERPIIFVVHSLGGIVVKSALIHSDTAREGALAEHRSIKTSTHGILFMGTPHQGGNGVQLGRVLVNVASIFVSADDRLLKHLERESEWLQQQLGQYGPISGDFVTKFAYEVYKTPTPLGQITVVPRASAVVPGQADGEPIAIHADHINMVKFSSKEDPSYVKVSEVLQIMVANAGRNIGSRWETEERVTRARIGNETPEKKSGPFYSIPFPDNKGFVGRSETLQVLHSILFRDKCQRVALCGLGGIGKTQVALKLAYLTKQEKPDYSIFWVPASSKETFNEAYLAIARKLGVHVTDDEDLRIALREHLNSPDSGKWLLIIDNADDEGVLYESEDGLDRLYDCLPQSDDGVTLFTTRFSRVATSVAGGNVVDLASMSLNEASDFMRQSLVKALYREGTVLKELLKDLTYLPLAIAQAAAYMNENRTSMQEYLGVLRNTKQDMIELLSSDFHDRTRYKDRNSQNPVATTWFISFSKINKYNRQAAELLMFLSCVEPKGIPRSIMPNLSSGQQLTAAIGTLCAYAFLTQRGSTKVYDMHRLVHVSTSIWIESQSSKDQEADFAVEILENAVQQLTKVFPSDAHENRYLWKEYMPHTLKLLGNKLLDPVKKVDLAYWAGRCLRVDGRIKNAIELLEHVVDVQGTTLDEGHPDRLASQHALARAYQGDGRVKDAIELLEHVVDVRKTTLDEGHPSRLASQHVLAGAYQDDGRVKDAIELLEHVVDVQGTTLDERHPSRLDSQHELAGAYQDDGRVKDAIELLEHVVDVRKMTLDESHPDRLASQHALAVAYKADGRVKDAIELLEHVVDVQETTLDESHPDRLDSQHELAGAYQDDGRVKDAIELLEHVVDRYGVLATGRPASSGGEDEPSRRFCIKKMNRPCSTIPIQYTSRTIPRHYIFRSSS</sequence>
<organism evidence="4 5">
    <name type="scientific">Colletotrichum fructicola (strain Nara gc5)</name>
    <name type="common">Anthracnose fungus</name>
    <name type="synonym">Colletotrichum gloeosporioides (strain Nara gc5)</name>
    <dbReference type="NCBI Taxonomy" id="1213859"/>
    <lineage>
        <taxon>Eukaryota</taxon>
        <taxon>Fungi</taxon>
        <taxon>Dikarya</taxon>
        <taxon>Ascomycota</taxon>
        <taxon>Pezizomycotina</taxon>
        <taxon>Sordariomycetes</taxon>
        <taxon>Hypocreomycetidae</taxon>
        <taxon>Glomerellales</taxon>
        <taxon>Glomerellaceae</taxon>
        <taxon>Colletotrichum</taxon>
        <taxon>Colletotrichum gloeosporioides species complex</taxon>
    </lineage>
</organism>
<keyword evidence="5" id="KW-1185">Reference proteome</keyword>
<dbReference type="PANTHER" id="PTHR46082">
    <property type="entry name" value="ATP/GTP-BINDING PROTEIN-RELATED"/>
    <property type="match status" value="1"/>
</dbReference>
<dbReference type="SUPFAM" id="SSF52540">
    <property type="entry name" value="P-loop containing nucleoside triphosphate hydrolases"/>
    <property type="match status" value="1"/>
</dbReference>
<evidence type="ECO:0000313" key="4">
    <source>
        <dbReference type="EMBL" id="KAF4475083.1"/>
    </source>
</evidence>
<proteinExistence type="inferred from homology"/>
<dbReference type="InterPro" id="IPR029058">
    <property type="entry name" value="AB_hydrolase_fold"/>
</dbReference>
<reference evidence="4 5" key="2">
    <citation type="submission" date="2020-04" db="EMBL/GenBank/DDBJ databases">
        <title>Genome sequencing and assembly of multiple isolates from the Colletotrichum gloeosporioides species complex.</title>
        <authorList>
            <person name="Gan P."/>
            <person name="Shirasu K."/>
        </authorList>
    </citation>
    <scope>NUCLEOTIDE SEQUENCE [LARGE SCALE GENOMIC DNA]</scope>
    <source>
        <strain evidence="4 5">Nara gc5</strain>
    </source>
</reference>
<comment type="similarity">
    <text evidence="1">Belongs to the putative lipase ROG1 family.</text>
</comment>
<evidence type="ECO:0000259" key="3">
    <source>
        <dbReference type="Pfam" id="PF05057"/>
    </source>
</evidence>